<keyword evidence="2" id="KW-1185">Reference proteome</keyword>
<gene>
    <name evidence="1" type="ORF">HPB48_025087</name>
</gene>
<proteinExistence type="predicted"/>
<accession>A0A9J6H772</accession>
<dbReference type="EMBL" id="JABSTR010001154">
    <property type="protein sequence ID" value="KAH9383515.1"/>
    <property type="molecule type" value="Genomic_DNA"/>
</dbReference>
<sequence length="285" mass="31567">MWTSISQVRDLVFAFKRTLSEIGCRRRANPNLEFGHAGVEAGPGRTPIATAAATRLLEEMASSMYIEVDREEVDPALCTRANGWKTAGEKLKKSAEPPGTRGEVVKATPDVIGDAICSFMRGADGAGRTKRPPIHKGRLLKKSRMPELPRDDMKIVVRPRGGALPQVAAEEAREDVICPNGHKNFLVISTPQRDKADRYAVVERIDVRGTAYEVSTYEAAPHGTVKSVIRGIPLEDRPWTSKSKSYRAITPRHYKKIASGDLGRWSSRLRESPKILQQWQRASTA</sequence>
<reference evidence="1 2" key="1">
    <citation type="journal article" date="2020" name="Cell">
        <title>Large-Scale Comparative Analyses of Tick Genomes Elucidate Their Genetic Diversity and Vector Capacities.</title>
        <authorList>
            <consortium name="Tick Genome and Microbiome Consortium (TIGMIC)"/>
            <person name="Jia N."/>
            <person name="Wang J."/>
            <person name="Shi W."/>
            <person name="Du L."/>
            <person name="Sun Y."/>
            <person name="Zhan W."/>
            <person name="Jiang J.F."/>
            <person name="Wang Q."/>
            <person name="Zhang B."/>
            <person name="Ji P."/>
            <person name="Bell-Sakyi L."/>
            <person name="Cui X.M."/>
            <person name="Yuan T.T."/>
            <person name="Jiang B.G."/>
            <person name="Yang W.F."/>
            <person name="Lam T.T."/>
            <person name="Chang Q.C."/>
            <person name="Ding S.J."/>
            <person name="Wang X.J."/>
            <person name="Zhu J.G."/>
            <person name="Ruan X.D."/>
            <person name="Zhao L."/>
            <person name="Wei J.T."/>
            <person name="Ye R.Z."/>
            <person name="Que T.C."/>
            <person name="Du C.H."/>
            <person name="Zhou Y.H."/>
            <person name="Cheng J.X."/>
            <person name="Dai P.F."/>
            <person name="Guo W.B."/>
            <person name="Han X.H."/>
            <person name="Huang E.J."/>
            <person name="Li L.F."/>
            <person name="Wei W."/>
            <person name="Gao Y.C."/>
            <person name="Liu J.Z."/>
            <person name="Shao H.Z."/>
            <person name="Wang X."/>
            <person name="Wang C.C."/>
            <person name="Yang T.C."/>
            <person name="Huo Q.B."/>
            <person name="Li W."/>
            <person name="Chen H.Y."/>
            <person name="Chen S.E."/>
            <person name="Zhou L.G."/>
            <person name="Ni X.B."/>
            <person name="Tian J.H."/>
            <person name="Sheng Y."/>
            <person name="Liu T."/>
            <person name="Pan Y.S."/>
            <person name="Xia L.Y."/>
            <person name="Li J."/>
            <person name="Zhao F."/>
            <person name="Cao W.C."/>
        </authorList>
    </citation>
    <scope>NUCLEOTIDE SEQUENCE [LARGE SCALE GENOMIC DNA]</scope>
    <source>
        <strain evidence="1">HaeL-2018</strain>
    </source>
</reference>
<dbReference type="AlphaFoldDB" id="A0A9J6H772"/>
<evidence type="ECO:0000313" key="1">
    <source>
        <dbReference type="EMBL" id="KAH9383515.1"/>
    </source>
</evidence>
<organism evidence="1 2">
    <name type="scientific">Haemaphysalis longicornis</name>
    <name type="common">Bush tick</name>
    <dbReference type="NCBI Taxonomy" id="44386"/>
    <lineage>
        <taxon>Eukaryota</taxon>
        <taxon>Metazoa</taxon>
        <taxon>Ecdysozoa</taxon>
        <taxon>Arthropoda</taxon>
        <taxon>Chelicerata</taxon>
        <taxon>Arachnida</taxon>
        <taxon>Acari</taxon>
        <taxon>Parasitiformes</taxon>
        <taxon>Ixodida</taxon>
        <taxon>Ixodoidea</taxon>
        <taxon>Ixodidae</taxon>
        <taxon>Haemaphysalinae</taxon>
        <taxon>Haemaphysalis</taxon>
    </lineage>
</organism>
<name>A0A9J6H772_HAELO</name>
<evidence type="ECO:0000313" key="2">
    <source>
        <dbReference type="Proteomes" id="UP000821853"/>
    </source>
</evidence>
<comment type="caution">
    <text evidence="1">The sequence shown here is derived from an EMBL/GenBank/DDBJ whole genome shotgun (WGS) entry which is preliminary data.</text>
</comment>
<protein>
    <submittedName>
        <fullName evidence="1">Uncharacterized protein</fullName>
    </submittedName>
</protein>
<dbReference type="VEuPathDB" id="VectorBase:HLOH_044220"/>
<dbReference type="Proteomes" id="UP000821853">
    <property type="component" value="Unassembled WGS sequence"/>
</dbReference>